<organism evidence="2 3">
    <name type="scientific">Forsythia ovata</name>
    <dbReference type="NCBI Taxonomy" id="205694"/>
    <lineage>
        <taxon>Eukaryota</taxon>
        <taxon>Viridiplantae</taxon>
        <taxon>Streptophyta</taxon>
        <taxon>Embryophyta</taxon>
        <taxon>Tracheophyta</taxon>
        <taxon>Spermatophyta</taxon>
        <taxon>Magnoliopsida</taxon>
        <taxon>eudicotyledons</taxon>
        <taxon>Gunneridae</taxon>
        <taxon>Pentapetalae</taxon>
        <taxon>asterids</taxon>
        <taxon>lamiids</taxon>
        <taxon>Lamiales</taxon>
        <taxon>Oleaceae</taxon>
        <taxon>Forsythieae</taxon>
        <taxon>Forsythia</taxon>
    </lineage>
</organism>
<feature type="compositionally biased region" description="Acidic residues" evidence="1">
    <location>
        <begin position="146"/>
        <end position="156"/>
    </location>
</feature>
<reference evidence="3" key="1">
    <citation type="submission" date="2024-07" db="EMBL/GenBank/DDBJ databases">
        <title>Two chromosome-level genome assemblies of Korean endemic species Abeliophyllum distichum and Forsythia ovata (Oleaceae).</title>
        <authorList>
            <person name="Jang H."/>
        </authorList>
    </citation>
    <scope>NUCLEOTIDE SEQUENCE [LARGE SCALE GENOMIC DNA]</scope>
</reference>
<comment type="caution">
    <text evidence="2">The sequence shown here is derived from an EMBL/GenBank/DDBJ whole genome shotgun (WGS) entry which is preliminary data.</text>
</comment>
<evidence type="ECO:0000313" key="2">
    <source>
        <dbReference type="EMBL" id="KAL2553576.1"/>
    </source>
</evidence>
<protein>
    <submittedName>
        <fullName evidence="2">Uncharacterized protein</fullName>
    </submittedName>
</protein>
<dbReference type="EMBL" id="JBFOLJ010000002">
    <property type="protein sequence ID" value="KAL2553576.1"/>
    <property type="molecule type" value="Genomic_DNA"/>
</dbReference>
<dbReference type="Proteomes" id="UP001604277">
    <property type="component" value="Unassembled WGS sequence"/>
</dbReference>
<evidence type="ECO:0000256" key="1">
    <source>
        <dbReference type="SAM" id="MobiDB-lite"/>
    </source>
</evidence>
<evidence type="ECO:0000313" key="3">
    <source>
        <dbReference type="Proteomes" id="UP001604277"/>
    </source>
</evidence>
<accession>A0ABD1WV47</accession>
<dbReference type="AlphaFoldDB" id="A0ABD1WV47"/>
<gene>
    <name evidence="2" type="ORF">Fot_07195</name>
</gene>
<keyword evidence="3" id="KW-1185">Reference proteome</keyword>
<feature type="region of interest" description="Disordered" evidence="1">
    <location>
        <begin position="115"/>
        <end position="165"/>
    </location>
</feature>
<name>A0ABD1WV47_9LAMI</name>
<sequence>MCAKRNGEPKELVKDWYYLTPRGSHSLVITSHPFSIKHWRSQWFWAAGDWQTYPSDPVPEITVPEHCPIDDRVLCPKIGLAGLAAKKVLPLMKGKNADMTKRRSFLDLVSKAEKKGLEAEKEKRSASSTPREVEAKASSRSQPGGEGDDDLEVIDEDALKKAKRP</sequence>
<proteinExistence type="predicted"/>
<feature type="compositionally biased region" description="Basic and acidic residues" evidence="1">
    <location>
        <begin position="115"/>
        <end position="137"/>
    </location>
</feature>